<evidence type="ECO:0000313" key="1">
    <source>
        <dbReference type="EMBL" id="VVC39040.1"/>
    </source>
</evidence>
<dbReference type="AlphaFoldDB" id="A0A5E4N318"/>
<reference evidence="1 2" key="1">
    <citation type="submission" date="2019-08" db="EMBL/GenBank/DDBJ databases">
        <authorList>
            <person name="Alioto T."/>
            <person name="Alioto T."/>
            <person name="Gomez Garrido J."/>
        </authorList>
    </citation>
    <scope>NUCLEOTIDE SEQUENCE [LARGE SCALE GENOMIC DNA]</scope>
</reference>
<name>A0A5E4N318_9HEMI</name>
<gene>
    <name evidence="1" type="ORF">CINCED_3A011660</name>
</gene>
<keyword evidence="2" id="KW-1185">Reference proteome</keyword>
<proteinExistence type="predicted"/>
<dbReference type="EMBL" id="CABPRJ010001568">
    <property type="protein sequence ID" value="VVC39040.1"/>
    <property type="molecule type" value="Genomic_DNA"/>
</dbReference>
<dbReference type="Proteomes" id="UP000325440">
    <property type="component" value="Unassembled WGS sequence"/>
</dbReference>
<sequence>MVEVLATSFQNLYNKYARLENVDNFPKQKIYITPVKAQQDTVEYDDSQIQTQFRNRLKSRKTFYFDTKQLCEVKSSKWDILSLKKQRPLVGQCCSVCIPKNMKVESALKNILDIYNIDPSIKTSMFGRNVETLMFFNRLKSHQYKYIYNE</sequence>
<evidence type="ECO:0000313" key="2">
    <source>
        <dbReference type="Proteomes" id="UP000325440"/>
    </source>
</evidence>
<feature type="non-terminal residue" evidence="1">
    <location>
        <position position="150"/>
    </location>
</feature>
<organism evidence="1 2">
    <name type="scientific">Cinara cedri</name>
    <dbReference type="NCBI Taxonomy" id="506608"/>
    <lineage>
        <taxon>Eukaryota</taxon>
        <taxon>Metazoa</taxon>
        <taxon>Ecdysozoa</taxon>
        <taxon>Arthropoda</taxon>
        <taxon>Hexapoda</taxon>
        <taxon>Insecta</taxon>
        <taxon>Pterygota</taxon>
        <taxon>Neoptera</taxon>
        <taxon>Paraneoptera</taxon>
        <taxon>Hemiptera</taxon>
        <taxon>Sternorrhyncha</taxon>
        <taxon>Aphidomorpha</taxon>
        <taxon>Aphidoidea</taxon>
        <taxon>Aphididae</taxon>
        <taxon>Lachninae</taxon>
        <taxon>Cinara</taxon>
    </lineage>
</organism>
<accession>A0A5E4N318</accession>
<protein>
    <submittedName>
        <fullName evidence="1">Uncharacterized protein</fullName>
    </submittedName>
</protein>